<keyword evidence="1" id="KW-0547">Nucleotide-binding</keyword>
<dbReference type="GO" id="GO:0005524">
    <property type="term" value="F:ATP binding"/>
    <property type="evidence" value="ECO:0007669"/>
    <property type="project" value="UniProtKB-KW"/>
</dbReference>
<dbReference type="EMBL" id="MG755791">
    <property type="protein sequence ID" value="AWT38166.1"/>
    <property type="molecule type" value="Genomic_DNA"/>
</dbReference>
<dbReference type="InterPro" id="IPR058670">
    <property type="entry name" value="PTPase_dom"/>
</dbReference>
<evidence type="ECO:0000259" key="3">
    <source>
        <dbReference type="SMART" id="SM00382"/>
    </source>
</evidence>
<proteinExistence type="predicted"/>
<geneLocation type="chloroplast" evidence="4"/>
<reference evidence="4" key="1">
    <citation type="journal article" date="2018" name="Adv. Bot. Res.">
        <title>Evolution of the Plastid Genomes in Diatoms.</title>
        <authorList>
            <person name="Yu M."/>
            <person name="Ashworth M.P."/>
            <person name="Hajrah N.H."/>
            <person name="Khiyami M.A."/>
            <person name="Sabir M.J."/>
            <person name="Alhebshi A.M."/>
            <person name="Al-Malki A.L."/>
            <person name="Sabir J.S.M."/>
            <person name="Theriot E.C."/>
            <person name="Jansen R.K."/>
        </authorList>
    </citation>
    <scope>NUCLEOTIDE SEQUENCE</scope>
</reference>
<gene>
    <name evidence="4" type="primary">ycf45</name>
</gene>
<dbReference type="InterPro" id="IPR045735">
    <property type="entry name" value="Spore_III_AA_AAA+_ATPase"/>
</dbReference>
<keyword evidence="4" id="KW-0934">Plastid</keyword>
<name>A0A2U9NM68_9STRA</name>
<dbReference type="PANTHER" id="PTHR20953">
    <property type="entry name" value="KINASE-RELATED"/>
    <property type="match status" value="1"/>
</dbReference>
<dbReference type="AlphaFoldDB" id="A0A2U9NM68"/>
<evidence type="ECO:0000313" key="4">
    <source>
        <dbReference type="EMBL" id="AWT38166.1"/>
    </source>
</evidence>
<dbReference type="PANTHER" id="PTHR20953:SF3">
    <property type="entry name" value="P-LOOP CONTAINING NUCLEOSIDE TRIPHOSPHATE HYDROLASES SUPERFAMILY PROTEIN"/>
    <property type="match status" value="1"/>
</dbReference>
<accession>A0A2U9NM68</accession>
<dbReference type="Gene3D" id="3.40.50.300">
    <property type="entry name" value="P-loop containing nucleotide triphosphate hydrolases"/>
    <property type="match status" value="1"/>
</dbReference>
<dbReference type="SMART" id="SM00382">
    <property type="entry name" value="AAA"/>
    <property type="match status" value="1"/>
</dbReference>
<dbReference type="Pfam" id="PF25516">
    <property type="entry name" value="PTPase"/>
    <property type="match status" value="1"/>
</dbReference>
<evidence type="ECO:0000256" key="1">
    <source>
        <dbReference type="ARBA" id="ARBA00022741"/>
    </source>
</evidence>
<feature type="domain" description="AAA+ ATPase" evidence="3">
    <location>
        <begin position="122"/>
        <end position="261"/>
    </location>
</feature>
<evidence type="ECO:0000256" key="2">
    <source>
        <dbReference type="ARBA" id="ARBA00022840"/>
    </source>
</evidence>
<dbReference type="EMBL" id="MG755791">
    <property type="protein sequence ID" value="AWT38213.1"/>
    <property type="molecule type" value="Genomic_DNA"/>
</dbReference>
<dbReference type="InterPro" id="IPR027417">
    <property type="entry name" value="P-loop_NTPase"/>
</dbReference>
<dbReference type="CDD" id="cd00009">
    <property type="entry name" value="AAA"/>
    <property type="match status" value="1"/>
</dbReference>
<keyword evidence="4" id="KW-0150">Chloroplast</keyword>
<keyword evidence="2" id="KW-0067">ATP-binding</keyword>
<dbReference type="Pfam" id="PF19568">
    <property type="entry name" value="Spore_III_AA"/>
    <property type="match status" value="1"/>
</dbReference>
<sequence>MNKNDDIERLLENLPYFVQRILNNHSNKENLLEIVLDLGRRPEARFIKGSEYLSRKIMSSQDLDFILKRTSQFDSENRAGIEQTLHRICCIRNRQSLVNGLTCRIGRAVFGTICIIRDLLECNQSILILGKPGSGKTTIIREISRILSNEMNKRVIIIDTSHEIAGDSDIPHSGIGKSRRFQVSTTELQYQIMVEAVENHMPEVIIIDEIGTEQEALAARTLAEKGVQLVGTAHGNNLKNLIKNPMLTDLVGGIQYVILSDEEARKRKTQKSILERKASPAFQVAIEINQQYWIIHQHIEKSVDLILRKDYFFSQTRELKSNKDIYINYTQFELGQLTINPDSNLNWFLLDNTWKTVNCYNKSHSRLFDSKKFRIYNLSFSKNLMCEAFYNMENKFIFTNSVKKADIIIALKKHLKKNLKLKKLSKQHYIKIYILNHKSLYQIVKLISNT</sequence>
<dbReference type="InterPro" id="IPR003593">
    <property type="entry name" value="AAA+_ATPase"/>
</dbReference>
<dbReference type="SUPFAM" id="SSF52540">
    <property type="entry name" value="P-loop containing nucleoside triphosphate hydrolases"/>
    <property type="match status" value="1"/>
</dbReference>
<protein>
    <recommendedName>
        <fullName evidence="3">AAA+ ATPase domain-containing protein</fullName>
    </recommendedName>
</protein>
<organism evidence="4">
    <name type="scientific">Proboscia sp</name>
    <dbReference type="NCBI Taxonomy" id="1923967"/>
    <lineage>
        <taxon>Eukaryota</taxon>
        <taxon>Sar</taxon>
        <taxon>Stramenopiles</taxon>
        <taxon>Ochrophyta</taxon>
        <taxon>Bacillariophyta</taxon>
        <taxon>Coscinodiscophyceae</taxon>
        <taxon>Rhizosoleniophycidae</taxon>
        <taxon>Rhizosoleniales</taxon>
        <taxon>Rhizosoleniaceae</taxon>
        <taxon>Proboscia</taxon>
    </lineage>
</organism>